<dbReference type="SUPFAM" id="SSF51556">
    <property type="entry name" value="Metallo-dependent hydrolases"/>
    <property type="match status" value="1"/>
</dbReference>
<dbReference type="RefSeq" id="WP_309260860.1">
    <property type="nucleotide sequence ID" value="NZ_JARUHG010000001.1"/>
</dbReference>
<comment type="caution">
    <text evidence="3">The sequence shown here is derived from an EMBL/GenBank/DDBJ whole genome shotgun (WGS) entry which is preliminary data.</text>
</comment>
<evidence type="ECO:0000313" key="4">
    <source>
        <dbReference type="Proteomes" id="UP001233535"/>
    </source>
</evidence>
<proteinExistence type="predicted"/>
<accession>A0ABU1C988</accession>
<sequence>MIPQHRRNVVTPSAVPHRGRHATIAFAPVLAAAVLAIAPPAAAQAPVQPTCSVVQAGRLLDRPGQAARGPSTLLVCNGRIEAVRDGFVDGAAFPGQAASSATGASVIDLRDRFVLPGLIDSHVHLTSDKAGVEGQLEGISKGVADHAYEAAVNARKTLQAGFTTVRNLGDEDGVTLALRDAVAAGKLPGPRIVDAGMAISATAGHMDPTLGFRDELHAALDVHGNTCDGAEACRKAVRRQVARGADVIKIATTGGVNSRIGAGLGQQMFDDEAKAIVETAHLYRKKVAVHAHGADGIALALRAGADSIEHGTLMDDADIRLLRQTGAYYVPTLSTVNGYKERLAKNPDAYTGEVLEKIRWRIGITGKALERAVPAGVKIAFGTDAGVSLHGRNADEFELMVAHGMTPATAIHAATVNAADLLGLSDQVGSLEPGKRADLIAVSGDPLSDVTVLKRVEFVMKDGRVEKDVRASGAAL</sequence>
<organism evidence="3 4">
    <name type="scientific">Lysobacter arvi</name>
    <dbReference type="NCBI Taxonomy" id="3038776"/>
    <lineage>
        <taxon>Bacteria</taxon>
        <taxon>Pseudomonadati</taxon>
        <taxon>Pseudomonadota</taxon>
        <taxon>Gammaproteobacteria</taxon>
        <taxon>Lysobacterales</taxon>
        <taxon>Lysobacteraceae</taxon>
        <taxon>Lysobacter</taxon>
    </lineage>
</organism>
<feature type="domain" description="Amidohydrolase-related" evidence="2">
    <location>
        <begin position="113"/>
        <end position="465"/>
    </location>
</feature>
<evidence type="ECO:0000256" key="1">
    <source>
        <dbReference type="SAM" id="SignalP"/>
    </source>
</evidence>
<evidence type="ECO:0000313" key="3">
    <source>
        <dbReference type="EMBL" id="MDR0181680.1"/>
    </source>
</evidence>
<dbReference type="CDD" id="cd01299">
    <property type="entry name" value="Met_dep_hydrolase_A"/>
    <property type="match status" value="1"/>
</dbReference>
<dbReference type="Gene3D" id="3.20.20.140">
    <property type="entry name" value="Metal-dependent hydrolases"/>
    <property type="match status" value="1"/>
</dbReference>
<dbReference type="PANTHER" id="PTHR43135:SF3">
    <property type="entry name" value="ALPHA-D-RIBOSE 1-METHYLPHOSPHONATE 5-TRIPHOSPHATE DIPHOSPHATASE"/>
    <property type="match status" value="1"/>
</dbReference>
<gene>
    <name evidence="3" type="ORF">P8609_01685</name>
</gene>
<dbReference type="InterPro" id="IPR032466">
    <property type="entry name" value="Metal_Hydrolase"/>
</dbReference>
<dbReference type="Gene3D" id="2.30.40.10">
    <property type="entry name" value="Urease, subunit C, domain 1"/>
    <property type="match status" value="1"/>
</dbReference>
<dbReference type="SUPFAM" id="SSF51338">
    <property type="entry name" value="Composite domain of metallo-dependent hydrolases"/>
    <property type="match status" value="1"/>
</dbReference>
<protein>
    <submittedName>
        <fullName evidence="3">Amidohydrolase family protein</fullName>
    </submittedName>
</protein>
<name>A0ABU1C988_9GAMM</name>
<dbReference type="PANTHER" id="PTHR43135">
    <property type="entry name" value="ALPHA-D-RIBOSE 1-METHYLPHOSPHONATE 5-TRIPHOSPHATE DIPHOSPHATASE"/>
    <property type="match status" value="1"/>
</dbReference>
<dbReference type="Proteomes" id="UP001233535">
    <property type="component" value="Unassembled WGS sequence"/>
</dbReference>
<dbReference type="InterPro" id="IPR006680">
    <property type="entry name" value="Amidohydro-rel"/>
</dbReference>
<evidence type="ECO:0000259" key="2">
    <source>
        <dbReference type="Pfam" id="PF01979"/>
    </source>
</evidence>
<keyword evidence="1" id="KW-0732">Signal</keyword>
<dbReference type="InterPro" id="IPR057744">
    <property type="entry name" value="OTAase-like"/>
</dbReference>
<dbReference type="InterPro" id="IPR051781">
    <property type="entry name" value="Metallo-dep_Hydrolase"/>
</dbReference>
<dbReference type="EMBL" id="JARUHG010000001">
    <property type="protein sequence ID" value="MDR0181680.1"/>
    <property type="molecule type" value="Genomic_DNA"/>
</dbReference>
<feature type="chain" id="PRO_5047021831" evidence="1">
    <location>
        <begin position="44"/>
        <end position="476"/>
    </location>
</feature>
<dbReference type="Pfam" id="PF01979">
    <property type="entry name" value="Amidohydro_1"/>
    <property type="match status" value="1"/>
</dbReference>
<feature type="signal peptide" evidence="1">
    <location>
        <begin position="1"/>
        <end position="43"/>
    </location>
</feature>
<keyword evidence="4" id="KW-1185">Reference proteome</keyword>
<dbReference type="InterPro" id="IPR011059">
    <property type="entry name" value="Metal-dep_hydrolase_composite"/>
</dbReference>
<reference evidence="3 4" key="1">
    <citation type="submission" date="2023-04" db="EMBL/GenBank/DDBJ databases">
        <title>Lysobacter sp. strain UC isolated from soil sample.</title>
        <authorList>
            <person name="Choksket S."/>
            <person name="Harshvardhan F."/>
            <person name="Rana R."/>
            <person name="Patil P.B."/>
            <person name="Korpole S."/>
        </authorList>
    </citation>
    <scope>NUCLEOTIDE SEQUENCE [LARGE SCALE GENOMIC DNA]</scope>
    <source>
        <strain evidence="3 4">UC</strain>
    </source>
</reference>